<evidence type="ECO:0000313" key="3">
    <source>
        <dbReference type="Proteomes" id="UP000075714"/>
    </source>
</evidence>
<evidence type="ECO:0000313" key="2">
    <source>
        <dbReference type="EMBL" id="KXZ44118.1"/>
    </source>
</evidence>
<dbReference type="AlphaFoldDB" id="A0A150G2Q1"/>
<feature type="transmembrane region" description="Helical" evidence="1">
    <location>
        <begin position="58"/>
        <end position="76"/>
    </location>
</feature>
<dbReference type="OrthoDB" id="538205at2759"/>
<feature type="transmembrane region" description="Helical" evidence="1">
    <location>
        <begin position="28"/>
        <end position="46"/>
    </location>
</feature>
<organism evidence="2 3">
    <name type="scientific">Gonium pectorale</name>
    <name type="common">Green alga</name>
    <dbReference type="NCBI Taxonomy" id="33097"/>
    <lineage>
        <taxon>Eukaryota</taxon>
        <taxon>Viridiplantae</taxon>
        <taxon>Chlorophyta</taxon>
        <taxon>core chlorophytes</taxon>
        <taxon>Chlorophyceae</taxon>
        <taxon>CS clade</taxon>
        <taxon>Chlamydomonadales</taxon>
        <taxon>Volvocaceae</taxon>
        <taxon>Gonium</taxon>
    </lineage>
</organism>
<evidence type="ECO:0000256" key="1">
    <source>
        <dbReference type="SAM" id="Phobius"/>
    </source>
</evidence>
<keyword evidence="3" id="KW-1185">Reference proteome</keyword>
<dbReference type="Proteomes" id="UP000075714">
    <property type="component" value="Unassembled WGS sequence"/>
</dbReference>
<accession>A0A150G2Q1</accession>
<protein>
    <submittedName>
        <fullName evidence="2">Uncharacterized protein</fullName>
    </submittedName>
</protein>
<feature type="transmembrane region" description="Helical" evidence="1">
    <location>
        <begin position="128"/>
        <end position="151"/>
    </location>
</feature>
<name>A0A150G2Q1_GONPE</name>
<dbReference type="InterPro" id="IPR013869">
    <property type="entry name" value="DUF1757"/>
</dbReference>
<proteinExistence type="predicted"/>
<keyword evidence="1" id="KW-0472">Membrane</keyword>
<keyword evidence="1" id="KW-0812">Transmembrane</keyword>
<gene>
    <name evidence="2" type="ORF">GPECTOR_73g639</name>
</gene>
<keyword evidence="1" id="KW-1133">Transmembrane helix</keyword>
<comment type="caution">
    <text evidence="2">The sequence shown here is derived from an EMBL/GenBank/DDBJ whole genome shotgun (WGS) entry which is preliminary data.</text>
</comment>
<reference evidence="3" key="1">
    <citation type="journal article" date="2016" name="Nat. Commun.">
        <title>The Gonium pectorale genome demonstrates co-option of cell cycle regulation during the evolution of multicellularity.</title>
        <authorList>
            <person name="Hanschen E.R."/>
            <person name="Marriage T.N."/>
            <person name="Ferris P.J."/>
            <person name="Hamaji T."/>
            <person name="Toyoda A."/>
            <person name="Fujiyama A."/>
            <person name="Neme R."/>
            <person name="Noguchi H."/>
            <person name="Minakuchi Y."/>
            <person name="Suzuki M."/>
            <person name="Kawai-Toyooka H."/>
            <person name="Smith D.R."/>
            <person name="Sparks H."/>
            <person name="Anderson J."/>
            <person name="Bakaric R."/>
            <person name="Luria V."/>
            <person name="Karger A."/>
            <person name="Kirschner M.W."/>
            <person name="Durand P.M."/>
            <person name="Michod R.E."/>
            <person name="Nozaki H."/>
            <person name="Olson B.J."/>
        </authorList>
    </citation>
    <scope>NUCLEOTIDE SEQUENCE [LARGE SCALE GENOMIC DNA]</scope>
    <source>
        <strain evidence="3">NIES-2863</strain>
    </source>
</reference>
<feature type="transmembrane region" description="Helical" evidence="1">
    <location>
        <begin position="104"/>
        <end position="121"/>
    </location>
</feature>
<dbReference type="Pfam" id="PF08560">
    <property type="entry name" value="DUF1757"/>
    <property type="match status" value="1"/>
</dbReference>
<sequence length="171" mass="17293">MAAKADDEYVSPSSPAGYLMWHIIKKGWQAGSVVGVAAVLPTMYLIRKVRDPTALLRALGYSAAIGTAATGTLGVLKCTQIDQEGFEDRAYRLHYNQGQNRTDAFSAAGAAVGLAAAALLLPRGAPPLSYAMAAAGVSAVGTALGVAAHVASSSSSSSSSRTAAVAAQQPA</sequence>
<dbReference type="EMBL" id="LSYV01000074">
    <property type="protein sequence ID" value="KXZ44118.1"/>
    <property type="molecule type" value="Genomic_DNA"/>
</dbReference>